<dbReference type="RefSeq" id="WP_349947303.1">
    <property type="nucleotide sequence ID" value="NZ_CP157940.1"/>
</dbReference>
<evidence type="ECO:0000313" key="1">
    <source>
        <dbReference type="EMBL" id="XBS54611.1"/>
    </source>
</evidence>
<dbReference type="EMBL" id="CP157940">
    <property type="protein sequence ID" value="XBS54611.1"/>
    <property type="molecule type" value="Genomic_DNA"/>
</dbReference>
<dbReference type="AlphaFoldDB" id="A0AAU7PQF8"/>
<proteinExistence type="predicted"/>
<sequence length="155" mass="17686">MSYEELLEEADTAGLIVKEKPLRNNDGRLKGKRIAIRQDIPTTSKKADVLAEEMGHYYTSVGRIIEQNTVGSAKQERTARLWGYNKRIGLVGLINAFKAHCETLYDIAEFLGVSEDTLADAIESYRQIYGECVRVDNYIICFEPYLHARTFFMPE</sequence>
<accession>A0AAU7PQF8</accession>
<name>A0AAU7PQF8_9FIRM</name>
<gene>
    <name evidence="1" type="ORF">ABFV83_02120</name>
</gene>
<reference evidence="1" key="1">
    <citation type="submission" date="2024-06" db="EMBL/GenBank/DDBJ databases">
        <title>Lacrimispora cavernae sp. nov., a novel anaerobe isolated from bat guano pile inside a cave.</title>
        <authorList>
            <person name="Miller S.L."/>
            <person name="Lu N."/>
            <person name="King J."/>
            <person name="Sankaranarayanan K."/>
            <person name="Lawson P.A."/>
        </authorList>
    </citation>
    <scope>NUCLEOTIDE SEQUENCE</scope>
    <source>
        <strain evidence="1">BS-2</strain>
    </source>
</reference>
<protein>
    <recommendedName>
        <fullName evidence="2">IrrE N-terminal-like domain-containing protein</fullName>
    </recommendedName>
</protein>
<evidence type="ECO:0008006" key="2">
    <source>
        <dbReference type="Google" id="ProtNLM"/>
    </source>
</evidence>
<organism evidence="1">
    <name type="scientific">Lacrimispora sp. BS-2</name>
    <dbReference type="NCBI Taxonomy" id="3151850"/>
    <lineage>
        <taxon>Bacteria</taxon>
        <taxon>Bacillati</taxon>
        <taxon>Bacillota</taxon>
        <taxon>Clostridia</taxon>
        <taxon>Lachnospirales</taxon>
        <taxon>Lachnospiraceae</taxon>
        <taxon>Lacrimispora</taxon>
    </lineage>
</organism>